<proteinExistence type="predicted"/>
<accession>A0ABT3T1J5</accession>
<protein>
    <submittedName>
        <fullName evidence="1">Retention module-containing protein</fullName>
    </submittedName>
</protein>
<dbReference type="Proteomes" id="UP001143307">
    <property type="component" value="Unassembled WGS sequence"/>
</dbReference>
<feature type="non-terminal residue" evidence="1">
    <location>
        <position position="125"/>
    </location>
</feature>
<gene>
    <name evidence="1" type="ORF">EYC87_19340</name>
</gene>
<name>A0ABT3T1J5_9GAMM</name>
<dbReference type="InterPro" id="IPR047777">
    <property type="entry name" value="LapA-like_RM"/>
</dbReference>
<evidence type="ECO:0000313" key="2">
    <source>
        <dbReference type="Proteomes" id="UP001143307"/>
    </source>
</evidence>
<comment type="caution">
    <text evidence="1">The sequence shown here is derived from an EMBL/GenBank/DDBJ whole genome shotgun (WGS) entry which is preliminary data.</text>
</comment>
<sequence length="125" mass="12991">MGRSSIKFSFYCGHDGHQKEITMDPVAIATVVAVTGNAYARNADGELREIRPGDVLLEGETIVTPDGGTVELSLSDGSPMVVDVPELTLTTDMVADLAPGADESAVQDESIDAILAALESGEDLG</sequence>
<organism evidence="1 2">
    <name type="scientific">Candidatus Seongchinamella marina</name>
    <dbReference type="NCBI Taxonomy" id="2518990"/>
    <lineage>
        <taxon>Bacteria</taxon>
        <taxon>Pseudomonadati</taxon>
        <taxon>Pseudomonadota</taxon>
        <taxon>Gammaproteobacteria</taxon>
        <taxon>Cellvibrionales</taxon>
        <taxon>Halieaceae</taxon>
        <taxon>Seongchinamella</taxon>
    </lineage>
</organism>
<reference evidence="1" key="1">
    <citation type="submission" date="2019-02" db="EMBL/GenBank/DDBJ databases">
        <authorList>
            <person name="Li S.-H."/>
        </authorList>
    </citation>
    <scope>NUCLEOTIDE SEQUENCE</scope>
    <source>
        <strain evidence="1">IMCC8485</strain>
    </source>
</reference>
<dbReference type="NCBIfam" id="NF033682">
    <property type="entry name" value="retention_LapA"/>
    <property type="match status" value="1"/>
</dbReference>
<dbReference type="EMBL" id="SHNP01000015">
    <property type="protein sequence ID" value="MCX2975725.1"/>
    <property type="molecule type" value="Genomic_DNA"/>
</dbReference>
<evidence type="ECO:0000313" key="1">
    <source>
        <dbReference type="EMBL" id="MCX2975725.1"/>
    </source>
</evidence>
<keyword evidence="2" id="KW-1185">Reference proteome</keyword>